<dbReference type="PANTHER" id="PTHR12526:SF630">
    <property type="entry name" value="GLYCOSYLTRANSFERASE"/>
    <property type="match status" value="1"/>
</dbReference>
<dbReference type="PANTHER" id="PTHR12526">
    <property type="entry name" value="GLYCOSYLTRANSFERASE"/>
    <property type="match status" value="1"/>
</dbReference>
<dbReference type="Proteomes" id="UP000053326">
    <property type="component" value="Unassembled WGS sequence"/>
</dbReference>
<keyword evidence="2" id="KW-0808">Transferase</keyword>
<evidence type="ECO:0000313" key="3">
    <source>
        <dbReference type="Proteomes" id="UP000053326"/>
    </source>
</evidence>
<reference evidence="3" key="1">
    <citation type="journal article" date="2015" name="MBio">
        <title>Genome-Resolved Metagenomic Analysis Reveals Roles for Candidate Phyla and Other Microbial Community Members in Biogeochemical Transformations in Oil Reservoirs.</title>
        <authorList>
            <person name="Hu P."/>
            <person name="Tom L."/>
            <person name="Singh A."/>
            <person name="Thomas B.C."/>
            <person name="Baker B.J."/>
            <person name="Piceno Y.M."/>
            <person name="Andersen G.L."/>
            <person name="Banfield J.F."/>
        </authorList>
    </citation>
    <scope>NUCLEOTIDE SEQUENCE [LARGE SCALE GENOMIC DNA]</scope>
</reference>
<name>A0A101FG66_9THEO</name>
<dbReference type="Gene3D" id="3.40.50.2000">
    <property type="entry name" value="Glycogen Phosphorylase B"/>
    <property type="match status" value="1"/>
</dbReference>
<dbReference type="AlphaFoldDB" id="A0A101FG66"/>
<dbReference type="EMBL" id="LGFO01000095">
    <property type="protein sequence ID" value="KUK36435.1"/>
    <property type="molecule type" value="Genomic_DNA"/>
</dbReference>
<dbReference type="Pfam" id="PF13524">
    <property type="entry name" value="Glyco_trans_1_2"/>
    <property type="match status" value="1"/>
</dbReference>
<sequence length="386" mass="44237">MTTAIENQDIICLSTVDWDPIWTRKQQIISRLPLSNRILYVEPPISLLSPFKDKACWKKWPLWWKGLRQWRENIYLYSPPVIAPFGNVYRQVNRLNQAWLAPFIRRAARRLNFREPLLWTYLPNSADIVGRLGEKLVIYDCVDEHSAYSGFRPETVWDMEKSLLEKADIVFTTAEGLYEKRKPFSREIHLIPNAADVDHFQKSVLETTPLAPELKGLPHPVIGFVGVIQDWIDLDLIADLAAARPGWSFVLVGPAGPGVDLKTLHSLPNVHLLGRRDKEVLPSYFKGFDVCLNAFRLNRLTATVSPLKFYEYLASGKPVVSVPLPAVEPFADVVEIARTPAEFLKKIEQALALETPERRKLRLKRAQENSWDQRVAEIMEKIAPKL</sequence>
<comment type="caution">
    <text evidence="2">The sequence shown here is derived from an EMBL/GenBank/DDBJ whole genome shotgun (WGS) entry which is preliminary data.</text>
</comment>
<evidence type="ECO:0000259" key="1">
    <source>
        <dbReference type="Pfam" id="PF13524"/>
    </source>
</evidence>
<dbReference type="SUPFAM" id="SSF53756">
    <property type="entry name" value="UDP-Glycosyltransferase/glycogen phosphorylase"/>
    <property type="match status" value="1"/>
</dbReference>
<proteinExistence type="predicted"/>
<dbReference type="GO" id="GO:0016740">
    <property type="term" value="F:transferase activity"/>
    <property type="evidence" value="ECO:0007669"/>
    <property type="project" value="UniProtKB-KW"/>
</dbReference>
<gene>
    <name evidence="2" type="ORF">XD66_0859</name>
</gene>
<dbReference type="InterPro" id="IPR055259">
    <property type="entry name" value="YkvP/CgeB_Glyco_trans-like"/>
</dbReference>
<protein>
    <submittedName>
        <fullName evidence="2">UDP-glycosyl transferase/glycogen phosphorylase</fullName>
    </submittedName>
</protein>
<accession>A0A101FG66</accession>
<dbReference type="PATRIC" id="fig|85874.4.peg.219"/>
<feature type="domain" description="Spore protein YkvP/CgeB glycosyl transferase-like" evidence="1">
    <location>
        <begin position="237"/>
        <end position="379"/>
    </location>
</feature>
<evidence type="ECO:0000313" key="2">
    <source>
        <dbReference type="EMBL" id="KUK36435.1"/>
    </source>
</evidence>
<organism evidence="2 3">
    <name type="scientific">Thermacetogenium phaeum</name>
    <dbReference type="NCBI Taxonomy" id="85874"/>
    <lineage>
        <taxon>Bacteria</taxon>
        <taxon>Bacillati</taxon>
        <taxon>Bacillota</taxon>
        <taxon>Clostridia</taxon>
        <taxon>Thermoanaerobacterales</taxon>
        <taxon>Thermoanaerobacteraceae</taxon>
        <taxon>Thermacetogenium</taxon>
    </lineage>
</organism>